<dbReference type="Pfam" id="PF05580">
    <property type="entry name" value="Peptidase_S55"/>
    <property type="match status" value="1"/>
</dbReference>
<dbReference type="Proteomes" id="UP000063718">
    <property type="component" value="Unassembled WGS sequence"/>
</dbReference>
<gene>
    <name evidence="2" type="ORF">MTY_2633</name>
</gene>
<dbReference type="InterPro" id="IPR008763">
    <property type="entry name" value="Peptidase_S55"/>
</dbReference>
<accession>A0A0S6UIG5</accession>
<dbReference type="EMBL" id="DF238840">
    <property type="protein sequence ID" value="GAF27292.1"/>
    <property type="molecule type" value="Genomic_DNA"/>
</dbReference>
<dbReference type="Gene3D" id="2.30.42.10">
    <property type="match status" value="1"/>
</dbReference>
<dbReference type="InterPro" id="IPR001478">
    <property type="entry name" value="PDZ"/>
</dbReference>
<proteinExistence type="predicted"/>
<dbReference type="AlphaFoldDB" id="A0A0S6UIG5"/>
<protein>
    <submittedName>
        <fullName evidence="2">Predicted membrane-associated Zn-dependent proteases 1</fullName>
    </submittedName>
</protein>
<keyword evidence="2" id="KW-0645">Protease</keyword>
<evidence type="ECO:0000313" key="2">
    <source>
        <dbReference type="EMBL" id="GAF27292.1"/>
    </source>
</evidence>
<dbReference type="GO" id="GO:0006508">
    <property type="term" value="P:proteolysis"/>
    <property type="evidence" value="ECO:0007669"/>
    <property type="project" value="UniProtKB-KW"/>
</dbReference>
<name>A0A0S6UIG5_NEOTH</name>
<reference evidence="2" key="1">
    <citation type="journal article" date="2014" name="Gene">
        <title>Genome-guided analysis of transformation efficiency and carbon dioxide assimilation by Moorella thermoacetica Y72.</title>
        <authorList>
            <person name="Tsukahara K."/>
            <person name="Kita A."/>
            <person name="Nakashimada Y."/>
            <person name="Hoshino T."/>
            <person name="Murakami K."/>
        </authorList>
    </citation>
    <scope>NUCLEOTIDE SEQUENCE [LARGE SCALE GENOMIC DNA]</scope>
    <source>
        <strain evidence="2">Y72</strain>
    </source>
</reference>
<dbReference type="InterPro" id="IPR014219">
    <property type="entry name" value="SpoIVB"/>
</dbReference>
<dbReference type="InterPro" id="IPR036034">
    <property type="entry name" value="PDZ_sf"/>
</dbReference>
<evidence type="ECO:0000259" key="1">
    <source>
        <dbReference type="PROSITE" id="PS51494"/>
    </source>
</evidence>
<dbReference type="NCBIfam" id="TIGR02860">
    <property type="entry name" value="spore_IV_B"/>
    <property type="match status" value="1"/>
</dbReference>
<keyword evidence="2" id="KW-0378">Hydrolase</keyword>
<dbReference type="GO" id="GO:0008233">
    <property type="term" value="F:peptidase activity"/>
    <property type="evidence" value="ECO:0007669"/>
    <property type="project" value="UniProtKB-KW"/>
</dbReference>
<sequence>MFRTKNKNTLKSGRQGRKVMPLKRLGHRVLGLVLAAMLLYGGLAPPVRNFFALPWQQRLPAAAPISLPWELPPGLARQVEVKVNSGDWSRATTGDFPRWLQLQLKLFGFIPLKNITIQLVQPVDVSPGGQAIGVFLKTEGVQVVGQAAIVDERGNKVYLARQAGLETGDAIIAIDGQKVTSDQEVANLINAAGQANRQARITIKREGRLLTLNIHPRYCQETGRYRIGVYVRDSTAGVGTLTFYDQNKGVFGALGHVVTGSDGQTAMDISGGRIVAAAIQGIHQGYRGQPGEKLGVFLENGQFSGTIQKNTIVGIFGTITGKLPGNKEIPVALADTVHPGPAEILTVIEGEKVESFQVEIERVMPHQRASGKGLVLRITDPRLLAVTGGIIQGMSGSPIIQDGQLAGAVTHVFINDPTRGYGVLAEWMLQETELVPKDKARGATVETPGSFLFVVFCVG</sequence>
<organism evidence="2">
    <name type="scientific">Moorella thermoacetica Y72</name>
    <dbReference type="NCBI Taxonomy" id="1325331"/>
    <lineage>
        <taxon>Bacteria</taxon>
        <taxon>Bacillati</taxon>
        <taxon>Bacillota</taxon>
        <taxon>Clostridia</taxon>
        <taxon>Neomoorellales</taxon>
        <taxon>Neomoorellaceae</taxon>
        <taxon>Neomoorella</taxon>
    </lineage>
</organism>
<dbReference type="Pfam" id="PF13180">
    <property type="entry name" value="PDZ_2"/>
    <property type="match status" value="1"/>
</dbReference>
<dbReference type="PROSITE" id="PS51494">
    <property type="entry name" value="SPOIVB"/>
    <property type="match status" value="1"/>
</dbReference>
<feature type="domain" description="Peptidase S55" evidence="1">
    <location>
        <begin position="208"/>
        <end position="444"/>
    </location>
</feature>
<dbReference type="SUPFAM" id="SSF50156">
    <property type="entry name" value="PDZ domain-like"/>
    <property type="match status" value="1"/>
</dbReference>